<organism evidence="2 3">
    <name type="scientific">Cricetulus griseus</name>
    <name type="common">Chinese hamster</name>
    <name type="synonym">Cricetulus barabensis griseus</name>
    <dbReference type="NCBI Taxonomy" id="10029"/>
    <lineage>
        <taxon>Eukaryota</taxon>
        <taxon>Metazoa</taxon>
        <taxon>Chordata</taxon>
        <taxon>Craniata</taxon>
        <taxon>Vertebrata</taxon>
        <taxon>Euteleostomi</taxon>
        <taxon>Mammalia</taxon>
        <taxon>Eutheria</taxon>
        <taxon>Euarchontoglires</taxon>
        <taxon>Glires</taxon>
        <taxon>Rodentia</taxon>
        <taxon>Myomorpha</taxon>
        <taxon>Muroidea</taxon>
        <taxon>Cricetidae</taxon>
        <taxon>Cricetinae</taxon>
        <taxon>Cricetulus</taxon>
    </lineage>
</organism>
<name>G3H676_CRIGR</name>
<reference evidence="3" key="1">
    <citation type="journal article" date="2011" name="Nat. Biotechnol.">
        <title>The genomic sequence of the Chinese hamster ovary (CHO)-K1 cell line.</title>
        <authorList>
            <person name="Xu X."/>
            <person name="Nagarajan H."/>
            <person name="Lewis N.E."/>
            <person name="Pan S."/>
            <person name="Cai Z."/>
            <person name="Liu X."/>
            <person name="Chen W."/>
            <person name="Xie M."/>
            <person name="Wang W."/>
            <person name="Hammond S."/>
            <person name="Andersen M.R."/>
            <person name="Neff N."/>
            <person name="Passarelli B."/>
            <person name="Koh W."/>
            <person name="Fan H.C."/>
            <person name="Wang J."/>
            <person name="Gui Y."/>
            <person name="Lee K.H."/>
            <person name="Betenbaugh M.J."/>
            <person name="Quake S.R."/>
            <person name="Famili I."/>
            <person name="Palsson B.O."/>
            <person name="Wang J."/>
        </authorList>
    </citation>
    <scope>NUCLEOTIDE SEQUENCE [LARGE SCALE GENOMIC DNA]</scope>
    <source>
        <strain evidence="3">CHO K1 cell line</strain>
    </source>
</reference>
<feature type="chain" id="PRO_5003444090" evidence="1">
    <location>
        <begin position="25"/>
        <end position="90"/>
    </location>
</feature>
<evidence type="ECO:0000313" key="2">
    <source>
        <dbReference type="EMBL" id="EGV93310.1"/>
    </source>
</evidence>
<dbReference type="Proteomes" id="UP000001075">
    <property type="component" value="Unassembled WGS sequence"/>
</dbReference>
<keyword evidence="1" id="KW-0732">Signal</keyword>
<dbReference type="EMBL" id="JH000172">
    <property type="protein sequence ID" value="EGV93310.1"/>
    <property type="molecule type" value="Genomic_DNA"/>
</dbReference>
<dbReference type="AlphaFoldDB" id="G3H676"/>
<proteinExistence type="predicted"/>
<dbReference type="InParanoid" id="G3H676"/>
<accession>G3H676</accession>
<gene>
    <name evidence="2" type="ORF">I79_005830</name>
</gene>
<evidence type="ECO:0000256" key="1">
    <source>
        <dbReference type="SAM" id="SignalP"/>
    </source>
</evidence>
<sequence>MSFLPCTLHCSFLLLVLLTPGINSSELVFTHGNTYPGLLFHLQFQDHLQDLGSLFSHSKAHPRSIGAATVPASYFLPGGLRKQPKDLSSI</sequence>
<protein>
    <submittedName>
        <fullName evidence="2">Uncharacterized protein</fullName>
    </submittedName>
</protein>
<evidence type="ECO:0000313" key="3">
    <source>
        <dbReference type="Proteomes" id="UP000001075"/>
    </source>
</evidence>
<feature type="signal peptide" evidence="1">
    <location>
        <begin position="1"/>
        <end position="24"/>
    </location>
</feature>